<sequence length="108" mass="11665">MAPFPLGILLRLSSLLYGAAWPRCKPLTGEISASLDQTSLTHGTASNTTGRRVSLRHLCPLILLARCSLIPGFSQSTQATGITSLKNVLIPLQNPWHTVAQRFSVQAK</sequence>
<evidence type="ECO:0008006" key="4">
    <source>
        <dbReference type="Google" id="ProtNLM"/>
    </source>
</evidence>
<name>A0ABR4HWA6_9EURO</name>
<organism evidence="2 3">
    <name type="scientific">Aspergillus granulosus</name>
    <dbReference type="NCBI Taxonomy" id="176169"/>
    <lineage>
        <taxon>Eukaryota</taxon>
        <taxon>Fungi</taxon>
        <taxon>Dikarya</taxon>
        <taxon>Ascomycota</taxon>
        <taxon>Pezizomycotina</taxon>
        <taxon>Eurotiomycetes</taxon>
        <taxon>Eurotiomycetidae</taxon>
        <taxon>Eurotiales</taxon>
        <taxon>Aspergillaceae</taxon>
        <taxon>Aspergillus</taxon>
        <taxon>Aspergillus subgen. Nidulantes</taxon>
    </lineage>
</organism>
<evidence type="ECO:0000313" key="3">
    <source>
        <dbReference type="Proteomes" id="UP001610334"/>
    </source>
</evidence>
<accession>A0ABR4HWA6</accession>
<dbReference type="Proteomes" id="UP001610334">
    <property type="component" value="Unassembled WGS sequence"/>
</dbReference>
<keyword evidence="1" id="KW-0732">Signal</keyword>
<protein>
    <recommendedName>
        <fullName evidence="4">Secreted protein</fullName>
    </recommendedName>
</protein>
<reference evidence="2 3" key="1">
    <citation type="submission" date="2024-07" db="EMBL/GenBank/DDBJ databases">
        <title>Section-level genome sequencing and comparative genomics of Aspergillus sections Usti and Cavernicolus.</title>
        <authorList>
            <consortium name="Lawrence Berkeley National Laboratory"/>
            <person name="Nybo J.L."/>
            <person name="Vesth T.C."/>
            <person name="Theobald S."/>
            <person name="Frisvad J.C."/>
            <person name="Larsen T.O."/>
            <person name="Kjaerboelling I."/>
            <person name="Rothschild-Mancinelli K."/>
            <person name="Lyhne E.K."/>
            <person name="Kogle M.E."/>
            <person name="Barry K."/>
            <person name="Clum A."/>
            <person name="Na H."/>
            <person name="Ledsgaard L."/>
            <person name="Lin J."/>
            <person name="Lipzen A."/>
            <person name="Kuo A."/>
            <person name="Riley R."/>
            <person name="Mondo S."/>
            <person name="Labutti K."/>
            <person name="Haridas S."/>
            <person name="Pangalinan J."/>
            <person name="Salamov A.A."/>
            <person name="Simmons B.A."/>
            <person name="Magnuson J.K."/>
            <person name="Chen J."/>
            <person name="Drula E."/>
            <person name="Henrissat B."/>
            <person name="Wiebenga A."/>
            <person name="Lubbers R.J."/>
            <person name="Gomes A.C."/>
            <person name="Makela M.R."/>
            <person name="Stajich J."/>
            <person name="Grigoriev I.V."/>
            <person name="Mortensen U.H."/>
            <person name="De Vries R.P."/>
            <person name="Baker S.E."/>
            <person name="Andersen M.R."/>
        </authorList>
    </citation>
    <scope>NUCLEOTIDE SEQUENCE [LARGE SCALE GENOMIC DNA]</scope>
    <source>
        <strain evidence="2 3">CBS 588.65</strain>
    </source>
</reference>
<evidence type="ECO:0000313" key="2">
    <source>
        <dbReference type="EMBL" id="KAL2819781.1"/>
    </source>
</evidence>
<gene>
    <name evidence="2" type="ORF">BJX63DRAFT_361502</name>
</gene>
<keyword evidence="3" id="KW-1185">Reference proteome</keyword>
<comment type="caution">
    <text evidence="2">The sequence shown here is derived from an EMBL/GenBank/DDBJ whole genome shotgun (WGS) entry which is preliminary data.</text>
</comment>
<dbReference type="EMBL" id="JBFXLT010000009">
    <property type="protein sequence ID" value="KAL2819781.1"/>
    <property type="molecule type" value="Genomic_DNA"/>
</dbReference>
<feature type="chain" id="PRO_5046463225" description="Secreted protein" evidence="1">
    <location>
        <begin position="21"/>
        <end position="108"/>
    </location>
</feature>
<evidence type="ECO:0000256" key="1">
    <source>
        <dbReference type="SAM" id="SignalP"/>
    </source>
</evidence>
<feature type="signal peptide" evidence="1">
    <location>
        <begin position="1"/>
        <end position="20"/>
    </location>
</feature>
<proteinExistence type="predicted"/>